<dbReference type="Pfam" id="PF00814">
    <property type="entry name" value="TsaD"/>
    <property type="match status" value="1"/>
</dbReference>
<dbReference type="GO" id="GO:0061711">
    <property type="term" value="F:tRNA N(6)-L-threonylcarbamoyladenine synthase activity"/>
    <property type="evidence" value="ECO:0007669"/>
    <property type="project" value="UniProtKB-EC"/>
</dbReference>
<evidence type="ECO:0000313" key="2">
    <source>
        <dbReference type="EMBL" id="MBU3843194.1"/>
    </source>
</evidence>
<reference evidence="2" key="2">
    <citation type="submission" date="2021-04" db="EMBL/GenBank/DDBJ databases">
        <authorList>
            <person name="Gilroy R."/>
        </authorList>
    </citation>
    <scope>NUCLEOTIDE SEQUENCE</scope>
    <source>
        <strain evidence="2">A6-441</strain>
    </source>
</reference>
<dbReference type="GO" id="GO:0002949">
    <property type="term" value="P:tRNA threonylcarbamoyladenosine modification"/>
    <property type="evidence" value="ECO:0007669"/>
    <property type="project" value="InterPro"/>
</dbReference>
<dbReference type="InterPro" id="IPR022496">
    <property type="entry name" value="T6A_TsaB"/>
</dbReference>
<accession>A0A9E2L099</accession>
<dbReference type="InterPro" id="IPR000905">
    <property type="entry name" value="Gcp-like_dom"/>
</dbReference>
<feature type="domain" description="Gcp-like" evidence="1">
    <location>
        <begin position="35"/>
        <end position="181"/>
    </location>
</feature>
<organism evidence="2 3">
    <name type="scientific">Candidatus Fusobacterium pullicola</name>
    <dbReference type="NCBI Taxonomy" id="2838601"/>
    <lineage>
        <taxon>Bacteria</taxon>
        <taxon>Fusobacteriati</taxon>
        <taxon>Fusobacteriota</taxon>
        <taxon>Fusobacteriia</taxon>
        <taxon>Fusobacteriales</taxon>
        <taxon>Fusobacteriaceae</taxon>
        <taxon>Fusobacterium</taxon>
    </lineage>
</organism>
<dbReference type="NCBIfam" id="TIGR03725">
    <property type="entry name" value="T6A_YeaZ"/>
    <property type="match status" value="1"/>
</dbReference>
<comment type="caution">
    <text evidence="2">The sequence shown here is derived from an EMBL/GenBank/DDBJ whole genome shotgun (WGS) entry which is preliminary data.</text>
</comment>
<dbReference type="AlphaFoldDB" id="A0A9E2L099"/>
<proteinExistence type="predicted"/>
<gene>
    <name evidence="2" type="primary">tsaB</name>
    <name evidence="2" type="ORF">IAA47_09490</name>
</gene>
<evidence type="ECO:0000313" key="3">
    <source>
        <dbReference type="Proteomes" id="UP000724657"/>
    </source>
</evidence>
<evidence type="ECO:0000259" key="1">
    <source>
        <dbReference type="Pfam" id="PF00814"/>
    </source>
</evidence>
<dbReference type="GO" id="GO:0005829">
    <property type="term" value="C:cytosol"/>
    <property type="evidence" value="ECO:0007669"/>
    <property type="project" value="TreeGrafter"/>
</dbReference>
<dbReference type="EMBL" id="JAHLFN010000083">
    <property type="protein sequence ID" value="MBU3843194.1"/>
    <property type="molecule type" value="Genomic_DNA"/>
</dbReference>
<protein>
    <submittedName>
        <fullName evidence="2">tRNA (Adenosine(37)-N6)-threonylcarbamoyltransferase complex dimerization subunit type 1 TsaB</fullName>
        <ecNumber evidence="2">2.3.1.234</ecNumber>
    </submittedName>
</protein>
<dbReference type="InterPro" id="IPR043129">
    <property type="entry name" value="ATPase_NBD"/>
</dbReference>
<keyword evidence="2" id="KW-0808">Transferase</keyword>
<dbReference type="CDD" id="cd24032">
    <property type="entry name" value="ASKHA_NBD_TsaB"/>
    <property type="match status" value="1"/>
</dbReference>
<name>A0A9E2L099_9FUSO</name>
<sequence length="233" mass="25877">MLVLAIDTSTKIGSVSLYDDKIGVIGELNLYIKVNHSAVIMNMIDNLFKMTKLSIKDVDRVAVSVGPGSFTGIRIGVAVAKGLCYGTKKSIVGINELDLLVQNIEAGEGIVIPLLDARKERVYYSIYEKKEGFKRVTEYKDGELKTLLEEVKDKKVIFCGDGATVYEKVIKDSMGENAIIISKGNSIPRSVLAAQLAVEMEEENLYTLEPFYVNKSQAEREKEEREAKEKNSK</sequence>
<dbReference type="Proteomes" id="UP000724657">
    <property type="component" value="Unassembled WGS sequence"/>
</dbReference>
<dbReference type="EC" id="2.3.1.234" evidence="2"/>
<reference evidence="2" key="1">
    <citation type="journal article" date="2021" name="PeerJ">
        <title>Extensive microbial diversity within the chicken gut microbiome revealed by metagenomics and culture.</title>
        <authorList>
            <person name="Gilroy R."/>
            <person name="Ravi A."/>
            <person name="Getino M."/>
            <person name="Pursley I."/>
            <person name="Horton D.L."/>
            <person name="Alikhan N.F."/>
            <person name="Baker D."/>
            <person name="Gharbi K."/>
            <person name="Hall N."/>
            <person name="Watson M."/>
            <person name="Adriaenssens E.M."/>
            <person name="Foster-Nyarko E."/>
            <person name="Jarju S."/>
            <person name="Secka A."/>
            <person name="Antonio M."/>
            <person name="Oren A."/>
            <person name="Chaudhuri R.R."/>
            <person name="La Ragione R."/>
            <person name="Hildebrand F."/>
            <person name="Pallen M.J."/>
        </authorList>
    </citation>
    <scope>NUCLEOTIDE SEQUENCE</scope>
    <source>
        <strain evidence="2">A6-441</strain>
    </source>
</reference>
<dbReference type="PANTHER" id="PTHR11735">
    <property type="entry name" value="TRNA N6-ADENOSINE THREONYLCARBAMOYLTRANSFERASE"/>
    <property type="match status" value="1"/>
</dbReference>
<keyword evidence="2" id="KW-0012">Acyltransferase</keyword>
<dbReference type="PANTHER" id="PTHR11735:SF11">
    <property type="entry name" value="TRNA THREONYLCARBAMOYLADENOSINE BIOSYNTHESIS PROTEIN TSAB"/>
    <property type="match status" value="1"/>
</dbReference>
<dbReference type="Gene3D" id="3.30.420.40">
    <property type="match status" value="2"/>
</dbReference>
<dbReference type="SUPFAM" id="SSF53067">
    <property type="entry name" value="Actin-like ATPase domain"/>
    <property type="match status" value="2"/>
</dbReference>